<proteinExistence type="predicted"/>
<accession>A0A6G1IC85</accession>
<reference evidence="1" key="1">
    <citation type="journal article" date="2020" name="Stud. Mycol.">
        <title>101 Dothideomycetes genomes: a test case for predicting lifestyles and emergence of pathogens.</title>
        <authorList>
            <person name="Haridas S."/>
            <person name="Albert R."/>
            <person name="Binder M."/>
            <person name="Bloem J."/>
            <person name="Labutti K."/>
            <person name="Salamov A."/>
            <person name="Andreopoulos B."/>
            <person name="Baker S."/>
            <person name="Barry K."/>
            <person name="Bills G."/>
            <person name="Bluhm B."/>
            <person name="Cannon C."/>
            <person name="Castanera R."/>
            <person name="Culley D."/>
            <person name="Daum C."/>
            <person name="Ezra D."/>
            <person name="Gonzalez J."/>
            <person name="Henrissat B."/>
            <person name="Kuo A."/>
            <person name="Liang C."/>
            <person name="Lipzen A."/>
            <person name="Lutzoni F."/>
            <person name="Magnuson J."/>
            <person name="Mondo S."/>
            <person name="Nolan M."/>
            <person name="Ohm R."/>
            <person name="Pangilinan J."/>
            <person name="Park H.-J."/>
            <person name="Ramirez L."/>
            <person name="Alfaro M."/>
            <person name="Sun H."/>
            <person name="Tritt A."/>
            <person name="Yoshinaga Y."/>
            <person name="Zwiers L.-H."/>
            <person name="Turgeon B."/>
            <person name="Goodwin S."/>
            <person name="Spatafora J."/>
            <person name="Crous P."/>
            <person name="Grigoriev I."/>
        </authorList>
    </citation>
    <scope>NUCLEOTIDE SEQUENCE</scope>
    <source>
        <strain evidence="1">CBS 122367</strain>
    </source>
</reference>
<keyword evidence="2" id="KW-1185">Reference proteome</keyword>
<name>A0A6G1IC85_9PLEO</name>
<evidence type="ECO:0000313" key="2">
    <source>
        <dbReference type="Proteomes" id="UP000799291"/>
    </source>
</evidence>
<dbReference type="AlphaFoldDB" id="A0A6G1IC85"/>
<organism evidence="1 2">
    <name type="scientific">Lentithecium fluviatile CBS 122367</name>
    <dbReference type="NCBI Taxonomy" id="1168545"/>
    <lineage>
        <taxon>Eukaryota</taxon>
        <taxon>Fungi</taxon>
        <taxon>Dikarya</taxon>
        <taxon>Ascomycota</taxon>
        <taxon>Pezizomycotina</taxon>
        <taxon>Dothideomycetes</taxon>
        <taxon>Pleosporomycetidae</taxon>
        <taxon>Pleosporales</taxon>
        <taxon>Massarineae</taxon>
        <taxon>Lentitheciaceae</taxon>
        <taxon>Lentithecium</taxon>
    </lineage>
</organism>
<dbReference type="EMBL" id="MU005647">
    <property type="protein sequence ID" value="KAF2675816.1"/>
    <property type="molecule type" value="Genomic_DNA"/>
</dbReference>
<dbReference type="Proteomes" id="UP000799291">
    <property type="component" value="Unassembled WGS sequence"/>
</dbReference>
<evidence type="ECO:0000313" key="1">
    <source>
        <dbReference type="EMBL" id="KAF2675816.1"/>
    </source>
</evidence>
<protein>
    <submittedName>
        <fullName evidence="1">Uncharacterized protein</fullName>
    </submittedName>
</protein>
<sequence>MSAPTSIMSLGEMETGIEIAGWRGLRNKSESLQNRAAYVVPEYQEPAYGDSKNPPIEVALSSFVGDFKLKPGTYFDPLESILVNHDDKFR</sequence>
<gene>
    <name evidence="1" type="ORF">K458DRAFT_437740</name>
</gene>